<gene>
    <name evidence="1" type="ORF">K788_00001990</name>
</gene>
<name>A0A0P0RIU2_9BURK</name>
<dbReference type="KEGG" id="bcai:K788_00001990"/>
<evidence type="ECO:0000313" key="2">
    <source>
        <dbReference type="Proteomes" id="UP000019146"/>
    </source>
</evidence>
<evidence type="ECO:0000313" key="1">
    <source>
        <dbReference type="EMBL" id="ALL68578.1"/>
    </source>
</evidence>
<accession>A0A0P0RIU2</accession>
<dbReference type="Proteomes" id="UP000019146">
    <property type="component" value="Chromosome 2"/>
</dbReference>
<proteinExistence type="predicted"/>
<dbReference type="EMBL" id="CP012747">
    <property type="protein sequence ID" value="ALL68578.1"/>
    <property type="molecule type" value="Genomic_DNA"/>
</dbReference>
<dbReference type="AlphaFoldDB" id="A0A0P0RIU2"/>
<reference evidence="1 2" key="1">
    <citation type="journal article" date="2014" name="Genome Announc.">
        <title>Draft Genome Sequence of the Haloacid-Degrading Burkholderia caribensis Strain MBA4.</title>
        <authorList>
            <person name="Pan Y."/>
            <person name="Kong K.F."/>
            <person name="Tsang J.S."/>
        </authorList>
    </citation>
    <scope>NUCLEOTIDE SEQUENCE [LARGE SCALE GENOMIC DNA]</scope>
    <source>
        <strain evidence="1 2">MBA4</strain>
    </source>
</reference>
<sequence length="259" mass="29225">MPAKLGVESITANSMTETMAQTITLNHVEALRSPETAADADPRTSMFAGQTPISLAAHHGDIAAVQISANVPEKVAIQFETARNLYLYAWHVYRFFPVAQRQALSTLEFGLRSRFPGRLPSQYQSSRNKHPMLAGLLRYAIDQGFIRNEDFSRWHQVVQNRARERRSMESFRYMVDKQIDCMQFDENEPVSVTAEDQQWDLVQVLRDSLPALRNELSHGSTFLTNQVLGTIEVVGEILSQIYAPDREAAPTNLDVTGSR</sequence>
<organism evidence="1 2">
    <name type="scientific">Paraburkholderia caribensis MBA4</name>
    <dbReference type="NCBI Taxonomy" id="1323664"/>
    <lineage>
        <taxon>Bacteria</taxon>
        <taxon>Pseudomonadati</taxon>
        <taxon>Pseudomonadota</taxon>
        <taxon>Betaproteobacteria</taxon>
        <taxon>Burkholderiales</taxon>
        <taxon>Burkholderiaceae</taxon>
        <taxon>Paraburkholderia</taxon>
    </lineage>
</organism>
<protein>
    <submittedName>
        <fullName evidence="1">Uncharacterized protein</fullName>
    </submittedName>
</protein>